<feature type="region of interest" description="Disordered" evidence="1">
    <location>
        <begin position="563"/>
        <end position="606"/>
    </location>
</feature>
<accession>A0A1R3IG40</accession>
<evidence type="ECO:0000256" key="1">
    <source>
        <dbReference type="SAM" id="MobiDB-lite"/>
    </source>
</evidence>
<feature type="compositionally biased region" description="Low complexity" evidence="1">
    <location>
        <begin position="351"/>
        <end position="362"/>
    </location>
</feature>
<feature type="compositionally biased region" description="Polar residues" evidence="1">
    <location>
        <begin position="563"/>
        <end position="574"/>
    </location>
</feature>
<dbReference type="Pfam" id="PF13952">
    <property type="entry name" value="DUF4216"/>
    <property type="match status" value="1"/>
</dbReference>
<comment type="caution">
    <text evidence="3">The sequence shown here is derived from an EMBL/GenBank/DDBJ whole genome shotgun (WGS) entry which is preliminary data.</text>
</comment>
<dbReference type="PANTHER" id="PTHR48258">
    <property type="entry name" value="DUF4218 DOMAIN-CONTAINING PROTEIN-RELATED"/>
    <property type="match status" value="1"/>
</dbReference>
<feature type="domain" description="DUF4216" evidence="2">
    <location>
        <begin position="202"/>
        <end position="277"/>
    </location>
</feature>
<name>A0A1R3IG40_9ROSI</name>
<organism evidence="3 4">
    <name type="scientific">Corchorus olitorius</name>
    <dbReference type="NCBI Taxonomy" id="93759"/>
    <lineage>
        <taxon>Eukaryota</taxon>
        <taxon>Viridiplantae</taxon>
        <taxon>Streptophyta</taxon>
        <taxon>Embryophyta</taxon>
        <taxon>Tracheophyta</taxon>
        <taxon>Spermatophyta</taxon>
        <taxon>Magnoliopsida</taxon>
        <taxon>eudicotyledons</taxon>
        <taxon>Gunneridae</taxon>
        <taxon>Pentapetalae</taxon>
        <taxon>rosids</taxon>
        <taxon>malvids</taxon>
        <taxon>Malvales</taxon>
        <taxon>Malvaceae</taxon>
        <taxon>Grewioideae</taxon>
        <taxon>Apeibeae</taxon>
        <taxon>Corchorus</taxon>
    </lineage>
</organism>
<feature type="region of interest" description="Disordered" evidence="1">
    <location>
        <begin position="330"/>
        <end position="396"/>
    </location>
</feature>
<protein>
    <recommendedName>
        <fullName evidence="2">DUF4216 domain-containing protein</fullName>
    </recommendedName>
</protein>
<dbReference type="PANTHER" id="PTHR48258:SF3">
    <property type="entry name" value="FK506-BINDING PROTEIN 4-LIKE ISOFORM X1"/>
    <property type="match status" value="1"/>
</dbReference>
<dbReference type="OrthoDB" id="1002061at2759"/>
<feature type="compositionally biased region" description="Basic and acidic residues" evidence="1">
    <location>
        <begin position="593"/>
        <end position="606"/>
    </location>
</feature>
<evidence type="ECO:0000313" key="3">
    <source>
        <dbReference type="EMBL" id="OMO81537.1"/>
    </source>
</evidence>
<dbReference type="Proteomes" id="UP000187203">
    <property type="component" value="Unassembled WGS sequence"/>
</dbReference>
<dbReference type="AlphaFoldDB" id="A0A1R3IG40"/>
<dbReference type="InterPro" id="IPR025312">
    <property type="entry name" value="DUF4216"/>
</dbReference>
<dbReference type="EMBL" id="AWUE01018259">
    <property type="protein sequence ID" value="OMO81537.1"/>
    <property type="molecule type" value="Genomic_DNA"/>
</dbReference>
<evidence type="ECO:0000259" key="2">
    <source>
        <dbReference type="Pfam" id="PF13952"/>
    </source>
</evidence>
<feature type="compositionally biased region" description="Polar residues" evidence="1">
    <location>
        <begin position="334"/>
        <end position="350"/>
    </location>
</feature>
<evidence type="ECO:0000313" key="4">
    <source>
        <dbReference type="Proteomes" id="UP000187203"/>
    </source>
</evidence>
<reference evidence="4" key="1">
    <citation type="submission" date="2013-09" db="EMBL/GenBank/DDBJ databases">
        <title>Corchorus olitorius genome sequencing.</title>
        <authorList>
            <person name="Alam M."/>
            <person name="Haque M.S."/>
            <person name="Islam M.S."/>
            <person name="Emdad E.M."/>
            <person name="Islam M.M."/>
            <person name="Ahmed B."/>
            <person name="Halim A."/>
            <person name="Hossen Q.M.M."/>
            <person name="Hossain M.Z."/>
            <person name="Ahmed R."/>
            <person name="Khan M.M."/>
            <person name="Islam R."/>
            <person name="Rashid M.M."/>
            <person name="Khan S.A."/>
            <person name="Rahman M.S."/>
            <person name="Alam M."/>
            <person name="Yahiya A.S."/>
            <person name="Khan M.S."/>
            <person name="Azam M.S."/>
            <person name="Haque T."/>
            <person name="Lashkar M.Z.H."/>
            <person name="Akhand A.I."/>
            <person name="Morshed G."/>
            <person name="Roy S."/>
            <person name="Uddin K.S."/>
            <person name="Rabeya T."/>
            <person name="Hossain A.S."/>
            <person name="Chowdhury A."/>
            <person name="Snigdha A.R."/>
            <person name="Mortoza M.S."/>
            <person name="Matin S.A."/>
            <person name="Hoque S.M.E."/>
            <person name="Islam M.K."/>
            <person name="Roy D.K."/>
            <person name="Haider R."/>
            <person name="Moosa M.M."/>
            <person name="Elias S.M."/>
            <person name="Hasan A.M."/>
            <person name="Jahan S."/>
            <person name="Shafiuddin M."/>
            <person name="Mahmood N."/>
            <person name="Shommy N.S."/>
        </authorList>
    </citation>
    <scope>NUCLEOTIDE SEQUENCE [LARGE SCALE GENOMIC DNA]</scope>
    <source>
        <strain evidence="4">cv. O-4</strain>
    </source>
</reference>
<sequence>MVMDAGFHDECSWNENDLNNDNCIDGTPNPSAARFFSLLKDADEEVWEGCTTHSKLSAVSQLLNCPTGSRRYLTDDEYNAAEIYVLMNCKEIAPFIEKFDDEVRREFPNLSVRELEKYRSQHFPTWLREVVRSNDVGSRIYELARGPSHIATFYKGFYVNGFKFHIEQYGEHKKTMNSGVWINGSCYNDNERDFYGVLVDIVELEYLGEGNKLVLFKCRWFDIERGVQVHPRHGLVKVNHKSRLASDEPFVLAAQAQQVCYSPYPLNTGPRKDWWVVFKVKARSRYDGVPNREVDEVSEIESVYQVDRLVPSPIRPSKEVDREGILSSGYLEEPSTSVSEPSNQAATNPNTSTEPSIEPSSTQIPCDGVAETDDRTRRNGRGPSRGTVTPSDPSMKTRLTILDGSSFHQDGVVANIGSKLREHYNQAWSTWSQFEKRTKDLLWDRFKDKYKSLVEEKYGQEAAENAQFDANIWKSAGGVRKRGQLYGFGCLQNSKRLHGSTSSMNTEAPPNASSQQTLFSNEAIQELFNKFLEEKLPQHLKALGFKPIDPPTVAANQDGASENIEAGTSTSPNDPIQHRAFESNQANVLDDNEGSRDDEGDLGRHW</sequence>
<gene>
    <name evidence="3" type="ORF">COLO4_23532</name>
</gene>
<keyword evidence="4" id="KW-1185">Reference proteome</keyword>
<proteinExistence type="predicted"/>